<keyword evidence="3" id="KW-0808">Transferase</keyword>
<dbReference type="AlphaFoldDB" id="A0A132MR37"/>
<evidence type="ECO:0000259" key="1">
    <source>
        <dbReference type="PROSITE" id="PS51186"/>
    </source>
</evidence>
<dbReference type="RefSeq" id="WP_066888112.1">
    <property type="nucleotide sequence ID" value="NZ_CP171739.1"/>
</dbReference>
<dbReference type="EMBL" id="JYIJ01000018">
    <property type="protein sequence ID" value="KWX00348.1"/>
    <property type="molecule type" value="Genomic_DNA"/>
</dbReference>
<dbReference type="PATRIC" id="fig|1469144.10.peg.2800"/>
<dbReference type="Proteomes" id="UP000070659">
    <property type="component" value="Unassembled WGS sequence"/>
</dbReference>
<dbReference type="EMBL" id="LAXD01000001">
    <property type="protein sequence ID" value="KWX01558.1"/>
    <property type="molecule type" value="Genomic_DNA"/>
</dbReference>
<reference evidence="3" key="4">
    <citation type="submission" date="2015-04" db="EMBL/GenBank/DDBJ databases">
        <title>Physiological reanalysis, assessment of diazotrophy, and genome sequences of multiple isolates of Streptomyces thermoautotrophicus.</title>
        <authorList>
            <person name="MacKellar D.C."/>
            <person name="Lieber L."/>
            <person name="Norman J."/>
            <person name="Bolger A."/>
            <person name="Tobin C."/>
            <person name="Murray J.W."/>
            <person name="Woodward J."/>
            <person name="Friesen M."/>
            <person name="Prell J."/>
        </authorList>
    </citation>
    <scope>NUCLEOTIDE SEQUENCE [LARGE SCALE GENOMIC DNA]</scope>
    <source>
        <strain evidence="3">H1</strain>
    </source>
</reference>
<reference evidence="2 7" key="2">
    <citation type="submission" date="2015-02" db="EMBL/GenBank/DDBJ databases">
        <title>Physiological reanalysis, assessment of diazotrophy, and genome sequences of multiple isolates of Streptomyces thermoautotrophicus.</title>
        <authorList>
            <person name="MacKellar D.C."/>
            <person name="Lieber L."/>
            <person name="Norman J."/>
            <person name="Bolger A."/>
            <person name="Tobin C."/>
            <person name="Murray J.W."/>
            <person name="Prell J."/>
        </authorList>
    </citation>
    <scope>NUCLEOTIDE SEQUENCE [LARGE SCALE GENOMIC DNA]</scope>
    <source>
        <strain evidence="2 7">UBT1</strain>
    </source>
</reference>
<evidence type="ECO:0000313" key="6">
    <source>
        <dbReference type="Proteomes" id="UP000070598"/>
    </source>
</evidence>
<dbReference type="PROSITE" id="PS51186">
    <property type="entry name" value="GNAT"/>
    <property type="match status" value="1"/>
</dbReference>
<feature type="domain" description="N-acetyltransferase" evidence="1">
    <location>
        <begin position="9"/>
        <end position="168"/>
    </location>
</feature>
<keyword evidence="5" id="KW-1185">Reference proteome</keyword>
<evidence type="ECO:0000313" key="4">
    <source>
        <dbReference type="EMBL" id="KWX08011.1"/>
    </source>
</evidence>
<name>A0A132MR37_9ACTN</name>
<dbReference type="InterPro" id="IPR016181">
    <property type="entry name" value="Acyl_CoA_acyltransferase"/>
</dbReference>
<organism evidence="2 7">
    <name type="scientific">Carbonactinospora thermoautotrophica</name>
    <dbReference type="NCBI Taxonomy" id="1469144"/>
    <lineage>
        <taxon>Bacteria</taxon>
        <taxon>Bacillati</taxon>
        <taxon>Actinomycetota</taxon>
        <taxon>Actinomycetes</taxon>
        <taxon>Kitasatosporales</taxon>
        <taxon>Carbonactinosporaceae</taxon>
        <taxon>Carbonactinospora</taxon>
    </lineage>
</organism>
<dbReference type="Pfam" id="PF13302">
    <property type="entry name" value="Acetyltransf_3"/>
    <property type="match status" value="1"/>
</dbReference>
<evidence type="ECO:0000313" key="7">
    <source>
        <dbReference type="Proteomes" id="UP000070659"/>
    </source>
</evidence>
<protein>
    <submittedName>
        <fullName evidence="3">GCN5-related N-acetyltransferase</fullName>
    </submittedName>
</protein>
<gene>
    <name evidence="3" type="ORF">LI90_2590</name>
    <name evidence="2" type="ORF">TH66_16130</name>
    <name evidence="4" type="ORF">TR74_16765</name>
</gene>
<evidence type="ECO:0000313" key="5">
    <source>
        <dbReference type="Proteomes" id="UP000070188"/>
    </source>
</evidence>
<dbReference type="PANTHER" id="PTHR43792">
    <property type="entry name" value="GNAT FAMILY, PUTATIVE (AFU_ORTHOLOGUE AFUA_3G00765)-RELATED-RELATED"/>
    <property type="match status" value="1"/>
</dbReference>
<dbReference type="EMBL" id="JYIK01001018">
    <property type="protein sequence ID" value="KWX08011.1"/>
    <property type="molecule type" value="Genomic_DNA"/>
</dbReference>
<evidence type="ECO:0000313" key="2">
    <source>
        <dbReference type="EMBL" id="KWX00348.1"/>
    </source>
</evidence>
<dbReference type="OrthoDB" id="3533156at2"/>
<comment type="caution">
    <text evidence="2">The sequence shown here is derived from an EMBL/GenBank/DDBJ whole genome shotgun (WGS) entry which is preliminary data.</text>
</comment>
<dbReference type="STRING" id="1469144.LI90_2590"/>
<dbReference type="Proteomes" id="UP000070598">
    <property type="component" value="Unassembled WGS sequence"/>
</dbReference>
<proteinExistence type="predicted"/>
<dbReference type="SUPFAM" id="SSF55729">
    <property type="entry name" value="Acyl-CoA N-acyltransferases (Nat)"/>
    <property type="match status" value="1"/>
</dbReference>
<dbReference type="InterPro" id="IPR000182">
    <property type="entry name" value="GNAT_dom"/>
</dbReference>
<sequence>MTLLETERLILRTFTPDDFDAFAEIMADPKVTRYLGDPTPRSRPQAWRAMAECVGHQHLRGFSQSAVIEKATGRLLGRGGLWYPEGWPALEVGWVLGRFAWGRGYATELGRASVRYAFEVLGADEVCSLIHPDNQRSIKVAERIGHEYWGEYVGPDGHRSLLYGQRRKG</sequence>
<evidence type="ECO:0000313" key="3">
    <source>
        <dbReference type="EMBL" id="KWX01558.1"/>
    </source>
</evidence>
<dbReference type="Proteomes" id="UP000070188">
    <property type="component" value="Unassembled WGS sequence"/>
</dbReference>
<dbReference type="PANTHER" id="PTHR43792:SF1">
    <property type="entry name" value="N-ACETYLTRANSFERASE DOMAIN-CONTAINING PROTEIN"/>
    <property type="match status" value="1"/>
</dbReference>
<reference evidence="6" key="1">
    <citation type="submission" date="2015-02" db="EMBL/GenBank/DDBJ databases">
        <title>Physiological reanalysis, assessment of diazotrophy, and genome sequences of multiple isolates of Streptomyces thermoautotrophicus.</title>
        <authorList>
            <person name="MacKellar D.C."/>
            <person name="Lieber L."/>
            <person name="Norman J."/>
            <person name="Bolger A."/>
            <person name="Tobin C."/>
            <person name="Murray J.W."/>
            <person name="Friesen M."/>
            <person name="Prell J."/>
        </authorList>
    </citation>
    <scope>NUCLEOTIDE SEQUENCE [LARGE SCALE GENOMIC DNA]</scope>
    <source>
        <strain evidence="6">UBT1</strain>
    </source>
</reference>
<dbReference type="InterPro" id="IPR051531">
    <property type="entry name" value="N-acetyltransferase"/>
</dbReference>
<dbReference type="Gene3D" id="3.40.630.30">
    <property type="match status" value="1"/>
</dbReference>
<accession>A0A132MR37</accession>
<dbReference type="GO" id="GO:0016747">
    <property type="term" value="F:acyltransferase activity, transferring groups other than amino-acyl groups"/>
    <property type="evidence" value="ECO:0007669"/>
    <property type="project" value="InterPro"/>
</dbReference>
<reference evidence="5" key="3">
    <citation type="submission" date="2015-04" db="EMBL/GenBank/DDBJ databases">
        <title>Physiological reanalysis, assessment of diazotrophy, and genome sequences of multiple isolates of Streptomyces thermoautotrophicus.</title>
        <authorList>
            <person name="MacKellar D.C."/>
            <person name="Lieber L."/>
            <person name="Norman J."/>
            <person name="Bolger A."/>
            <person name="Tobin C."/>
            <person name="Murray J.W."/>
            <person name="Chang R."/>
            <person name="Ford T."/>
            <person name="Nguyen P.Q."/>
            <person name="Woodward J."/>
            <person name="Permingeat H."/>
            <person name="Joshi N.S."/>
            <person name="Silver P.A."/>
            <person name="Usadel B."/>
            <person name="Rutherford A.W."/>
            <person name="Friesen M."/>
            <person name="Prell J."/>
        </authorList>
    </citation>
    <scope>NUCLEOTIDE SEQUENCE [LARGE SCALE GENOMIC DNA]</scope>
    <source>
        <strain evidence="5">H1</strain>
    </source>
</reference>